<proteinExistence type="predicted"/>
<keyword evidence="2" id="KW-1185">Reference proteome</keyword>
<dbReference type="RefSeq" id="YP_009816956.1">
    <property type="nucleotide sequence ID" value="NC_048113.1"/>
</dbReference>
<organism evidence="1 2">
    <name type="scientific">Salmonella phage Lumpael</name>
    <dbReference type="NCBI Taxonomy" id="2488859"/>
    <lineage>
        <taxon>Viruses</taxon>
        <taxon>Duplodnaviria</taxon>
        <taxon>Heunggongvirae</taxon>
        <taxon>Uroviricota</taxon>
        <taxon>Caudoviricetes</taxon>
        <taxon>Murrayvirus</taxon>
        <taxon>Murrayvirus lumpael</taxon>
    </lineage>
</organism>
<sequence length="70" mass="7675">MFYHSQDLPERGGVLLTKIADPGSAQVQARDLVWLDADPTGGSWEPLPAVFDKVDASGLENHLSYFIPYA</sequence>
<dbReference type="EMBL" id="MK125141">
    <property type="protein sequence ID" value="AZF88771.1"/>
    <property type="molecule type" value="Genomic_DNA"/>
</dbReference>
<reference evidence="2" key="1">
    <citation type="submission" date="2018-11" db="EMBL/GenBank/DDBJ databases">
        <authorList>
            <person name="Olsen N.S."/>
            <person name="Kot W."/>
            <person name="Hansen L.H."/>
        </authorList>
    </citation>
    <scope>NUCLEOTIDE SEQUENCE [LARGE SCALE GENOMIC DNA]</scope>
</reference>
<evidence type="ECO:0000313" key="2">
    <source>
        <dbReference type="Proteomes" id="UP000270437"/>
    </source>
</evidence>
<accession>A0A3G8F317</accession>
<evidence type="ECO:0000313" key="1">
    <source>
        <dbReference type="EMBL" id="AZF88771.1"/>
    </source>
</evidence>
<name>A0A3G8F317_9CAUD</name>
<dbReference type="KEGG" id="vg:55008269"/>
<dbReference type="Proteomes" id="UP000270437">
    <property type="component" value="Segment"/>
</dbReference>
<protein>
    <submittedName>
        <fullName evidence="1">Uncharacterized protein</fullName>
    </submittedName>
</protein>
<dbReference type="GeneID" id="55008269"/>